<evidence type="ECO:0000256" key="8">
    <source>
        <dbReference type="ARBA" id="ARBA00032518"/>
    </source>
</evidence>
<evidence type="ECO:0000256" key="1">
    <source>
        <dbReference type="ARBA" id="ARBA00004496"/>
    </source>
</evidence>
<dbReference type="Pfam" id="PF10235">
    <property type="entry name" value="Cript"/>
    <property type="match status" value="1"/>
</dbReference>
<dbReference type="Proteomes" id="UP000001805">
    <property type="component" value="Chromosome 3, Linkage Group III"/>
</dbReference>
<dbReference type="RefSeq" id="XP_957822.2">
    <property type="nucleotide sequence ID" value="XM_952729.2"/>
</dbReference>
<evidence type="ECO:0000256" key="5">
    <source>
        <dbReference type="ARBA" id="ARBA00022664"/>
    </source>
</evidence>
<evidence type="ECO:0000256" key="4">
    <source>
        <dbReference type="ARBA" id="ARBA00022490"/>
    </source>
</evidence>
<protein>
    <recommendedName>
        <fullName evidence="3">Cysteine-rich PDZ-binding protein</fullName>
    </recommendedName>
    <alternativeName>
        <fullName evidence="8">Cysteine-rich interactor of PDZ three</fullName>
    </alternativeName>
</protein>
<evidence type="ECO:0000256" key="7">
    <source>
        <dbReference type="ARBA" id="ARBA00023187"/>
    </source>
</evidence>
<proteinExistence type="inferred from homology"/>
<evidence type="ECO:0000256" key="6">
    <source>
        <dbReference type="ARBA" id="ARBA00022728"/>
    </source>
</evidence>
<dbReference type="OrthoDB" id="147332at2759"/>
<keyword evidence="6" id="KW-0747">Spliceosome</keyword>
<dbReference type="InParanoid" id="Q7RZL4"/>
<dbReference type="GeneID" id="3873872"/>
<dbReference type="EMBL" id="CM002238">
    <property type="protein sequence ID" value="EAA28586.2"/>
    <property type="molecule type" value="Genomic_DNA"/>
</dbReference>
<dbReference type="GO" id="GO:0005681">
    <property type="term" value="C:spliceosomal complex"/>
    <property type="evidence" value="ECO:0007669"/>
    <property type="project" value="UniProtKB-KW"/>
</dbReference>
<evidence type="ECO:0000256" key="9">
    <source>
        <dbReference type="SAM" id="MobiDB-lite"/>
    </source>
</evidence>
<dbReference type="GO" id="GO:0008017">
    <property type="term" value="F:microtubule binding"/>
    <property type="evidence" value="ECO:0000318"/>
    <property type="project" value="GO_Central"/>
</dbReference>
<dbReference type="AlphaFoldDB" id="Q7RZL4"/>
<keyword evidence="4" id="KW-0963">Cytoplasm</keyword>
<evidence type="ECO:0000256" key="3">
    <source>
        <dbReference type="ARBA" id="ARBA00018615"/>
    </source>
</evidence>
<reference evidence="10" key="1">
    <citation type="journal article" date="2003" name="Nature">
        <title>The genome sequence of the filamentous fungus Neurospora crassa.</title>
        <authorList>
            <person name="Galagan J.E."/>
            <person name="Calvo S.E."/>
            <person name="Borkovich K.A."/>
            <person name="Selker E.U."/>
            <person name="Read N.D."/>
            <person name="Jaffe D."/>
            <person name="FitzHugh W."/>
            <person name="Ma L.J."/>
            <person name="Smirnov S."/>
            <person name="Purcell S."/>
            <person name="Rehman B."/>
            <person name="Elkins T."/>
            <person name="Engels R."/>
            <person name="Wang S."/>
            <person name="Nielsen C.B."/>
            <person name="Butler J."/>
            <person name="Endrizzi M."/>
            <person name="Qui D."/>
            <person name="Ianakiev P."/>
            <person name="Bell-Pedersen D."/>
            <person name="Nelson M.A."/>
            <person name="Werner-Washburne M."/>
            <person name="Selitrennikoff C.P."/>
            <person name="Kinsey J.A."/>
            <person name="Braun E.L."/>
            <person name="Zelter A."/>
            <person name="Schulte U."/>
            <person name="Kothe G.O."/>
            <person name="Jedd G."/>
            <person name="Mewes W."/>
            <person name="Staben C."/>
            <person name="Marcotte E."/>
            <person name="Greenberg D."/>
            <person name="Roy A."/>
            <person name="Foley K."/>
            <person name="Naylor J."/>
            <person name="Stange-Thomann N."/>
            <person name="Barrett R."/>
            <person name="Gnerre S."/>
            <person name="Kamal M."/>
            <person name="Kamvysselis M."/>
            <person name="Mauceli E."/>
            <person name="Bielke C."/>
            <person name="Rudd S."/>
            <person name="Frishman D."/>
            <person name="Krystofova S."/>
            <person name="Rasmussen C."/>
            <person name="Metzenberg R.L."/>
            <person name="Perkins D.D."/>
            <person name="Kroken S."/>
            <person name="Cogoni C."/>
            <person name="Macino G."/>
            <person name="Catcheside D."/>
            <person name="Li W."/>
            <person name="Pratt R.J."/>
            <person name="Osmani S.A."/>
            <person name="DeSouza C.P."/>
            <person name="Glass L."/>
            <person name="Orbach M.J."/>
            <person name="Berglund J.A."/>
            <person name="Voelker R."/>
            <person name="Yarden O."/>
            <person name="Plamann M."/>
            <person name="Seiler S."/>
            <person name="Dunlap J."/>
            <person name="Radford A."/>
            <person name="Aramayo R."/>
            <person name="Natvig D.O."/>
            <person name="Alex L.A."/>
            <person name="Mannhaupt G."/>
            <person name="Ebbole D.J."/>
            <person name="Freitag M."/>
            <person name="Paulsen I."/>
            <person name="Sachs M.S."/>
            <person name="Lander E.S."/>
            <person name="Nusbaum C."/>
            <person name="Birren B."/>
        </authorList>
    </citation>
    <scope>NUCLEOTIDE SEQUENCE [LARGE SCALE GENOMIC DNA]</scope>
    <source>
        <strain evidence="10">OR74A</strain>
    </source>
</reference>
<gene>
    <name evidence="10" type="ORF">NCU00351</name>
</gene>
<feature type="region of interest" description="Disordered" evidence="9">
    <location>
        <begin position="98"/>
        <end position="120"/>
    </location>
</feature>
<evidence type="ECO:0000256" key="2">
    <source>
        <dbReference type="ARBA" id="ARBA00009021"/>
    </source>
</evidence>
<dbReference type="PANTHER" id="PTHR11805">
    <property type="entry name" value="CYSTEINE-RICH PDZ-BINDING PROTEIN"/>
    <property type="match status" value="1"/>
</dbReference>
<accession>Q7RZL4</accession>
<name>Q7RZL4_NEUCR</name>
<dbReference type="STRING" id="367110.Q7RZL4"/>
<keyword evidence="7" id="KW-0508">mRNA splicing</keyword>
<keyword evidence="11" id="KW-1185">Reference proteome</keyword>
<reference evidence="10" key="2">
    <citation type="submission" date="2013-04" db="EMBL/GenBank/DDBJ databases">
        <title>The Genome Sequence of Neurospora crassa strain OR74A.</title>
        <authorList>
            <consortium name="The Broad Institute Genome Sequencing Platform"/>
            <person name="Galagan J."/>
            <person name="Henn M.R."/>
            <person name="Hood H."/>
            <person name="Radford A."/>
            <person name="Collins R.A."/>
            <person name="Walker B."/>
            <person name="Young S.K."/>
            <person name="Zeng Q."/>
            <person name="Gargeya S."/>
            <person name="Fitzgerald M."/>
            <person name="Haas B."/>
            <person name="Abouelleil A."/>
            <person name="Allen A.W."/>
            <person name="Alvarado L."/>
            <person name="Arachchi H.M."/>
            <person name="Berlin A."/>
            <person name="Chapman S.B."/>
            <person name="Chen Z."/>
            <person name="Gainer-Dewar J."/>
            <person name="Gnerre S."/>
            <person name="Goldberg J."/>
            <person name="Griggs A."/>
            <person name="Gujja S."/>
            <person name="Hansen M."/>
            <person name="Howarth C."/>
            <person name="Imamovic A."/>
            <person name="Ireland A."/>
            <person name="Larimer J.B."/>
            <person name="McCowan C."/>
            <person name="Murphy C."/>
            <person name="Pearson M.D."/>
            <person name="Poon T.W."/>
            <person name="Priest M."/>
            <person name="Roberts A."/>
            <person name="Saif S."/>
            <person name="Shea T.D."/>
            <person name="Sisk P."/>
            <person name="Shea T."/>
            <person name="Sykes S."/>
            <person name="Zucker J."/>
            <person name="Kodira C."/>
            <person name="Bowman B."/>
            <person name="Colot H."/>
            <person name="Ebbole D."/>
            <person name="Rasmussen C."/>
            <person name="Baker C."/>
            <person name="Kalkman E."/>
            <person name="Chen C.-H."/>
            <person name="Shi M."/>
            <person name="Mathur R."/>
            <person name="Lambreghts R."/>
            <person name="Collopy P."/>
            <person name="Mehra A."/>
            <person name="Schweredtfeger C."/>
            <person name="Hong C."/>
            <person name="Belden W."/>
            <person name="Glass N.L."/>
            <person name="Borkovich K."/>
            <person name="Dunlap J."/>
            <person name="Lander E."/>
            <person name="Wortman J."/>
            <person name="Nusbaum C."/>
            <person name="Sachs M."/>
            <person name="Birren B."/>
        </authorList>
    </citation>
    <scope>NUCLEOTIDE SEQUENCE</scope>
    <source>
        <strain evidence="10">OR74A</strain>
    </source>
</reference>
<feature type="compositionally biased region" description="Low complexity" evidence="9">
    <location>
        <begin position="98"/>
        <end position="116"/>
    </location>
</feature>
<sequence length="193" mass="20343">MGLAASTGHHGNNAPADTTSTCRRCCALTSFITNLNHVELSHQPSTKACSPLQPRNIGETPEKKYIPDMVCAKCQKKEKTTLVTPAVKKKSEMYYGSPAAATSSSSSSATGPKKSATLGNTGVTKSKLLSKAAQNPYAQYSSTCTRCKAKVSQGHTFCNKCAYRANSCAICGKPNKTTTAGAPLVNGQKFTLK</sequence>
<keyword evidence="5" id="KW-0507">mRNA processing</keyword>
<organism evidence="10 11">
    <name type="scientific">Neurospora crassa (strain ATCC 24698 / 74-OR23-1A / CBS 708.71 / DSM 1257 / FGSC 987)</name>
    <dbReference type="NCBI Taxonomy" id="367110"/>
    <lineage>
        <taxon>Eukaryota</taxon>
        <taxon>Fungi</taxon>
        <taxon>Dikarya</taxon>
        <taxon>Ascomycota</taxon>
        <taxon>Pezizomycotina</taxon>
        <taxon>Sordariomycetes</taxon>
        <taxon>Sordariomycetidae</taxon>
        <taxon>Sordariales</taxon>
        <taxon>Sordariaceae</taxon>
        <taxon>Neurospora</taxon>
    </lineage>
</organism>
<dbReference type="HOGENOM" id="CLU_133934_2_1_1"/>
<evidence type="ECO:0000313" key="10">
    <source>
        <dbReference type="EMBL" id="EAA28586.2"/>
    </source>
</evidence>
<dbReference type="VEuPathDB" id="FungiDB:NCU00351"/>
<dbReference type="KEGG" id="ncr:NCU00351"/>
<dbReference type="GO" id="GO:0008380">
    <property type="term" value="P:RNA splicing"/>
    <property type="evidence" value="ECO:0007669"/>
    <property type="project" value="UniProtKB-KW"/>
</dbReference>
<dbReference type="GO" id="GO:0006397">
    <property type="term" value="P:mRNA processing"/>
    <property type="evidence" value="ECO:0007669"/>
    <property type="project" value="UniProtKB-KW"/>
</dbReference>
<dbReference type="InterPro" id="IPR019367">
    <property type="entry name" value="PDZ-binding_CRIPT"/>
</dbReference>
<dbReference type="PANTHER" id="PTHR11805:SF1">
    <property type="entry name" value="CYSTEINE-RICH PDZ-BINDING PROTEIN"/>
    <property type="match status" value="1"/>
</dbReference>
<evidence type="ECO:0000313" key="11">
    <source>
        <dbReference type="Proteomes" id="UP000001805"/>
    </source>
</evidence>
<dbReference type="GO" id="GO:0005737">
    <property type="term" value="C:cytoplasm"/>
    <property type="evidence" value="ECO:0007669"/>
    <property type="project" value="UniProtKB-SubCell"/>
</dbReference>
<dbReference type="PaxDb" id="5141-EFNCRP00000000129"/>
<comment type="similarity">
    <text evidence="2">Belongs to the CRIPT family.</text>
</comment>
<comment type="subcellular location">
    <subcellularLocation>
        <location evidence="1">Cytoplasm</location>
    </subcellularLocation>
</comment>
<dbReference type="GO" id="GO:0031122">
    <property type="term" value="P:cytoplasmic microtubule organization"/>
    <property type="evidence" value="ECO:0000318"/>
    <property type="project" value="GO_Central"/>
</dbReference>